<organism evidence="1 2">
    <name type="scientific">Actinomadura napierensis</name>
    <dbReference type="NCBI Taxonomy" id="267854"/>
    <lineage>
        <taxon>Bacteria</taxon>
        <taxon>Bacillati</taxon>
        <taxon>Actinomycetota</taxon>
        <taxon>Actinomycetes</taxon>
        <taxon>Streptosporangiales</taxon>
        <taxon>Thermomonosporaceae</taxon>
        <taxon>Actinomadura</taxon>
    </lineage>
</organism>
<comment type="caution">
    <text evidence="1">The sequence shown here is derived from an EMBL/GenBank/DDBJ whole genome shotgun (WGS) entry which is preliminary data.</text>
</comment>
<accession>A0ABN3ADJ8</accession>
<name>A0ABN3ADJ8_9ACTN</name>
<evidence type="ECO:0000313" key="2">
    <source>
        <dbReference type="Proteomes" id="UP001501020"/>
    </source>
</evidence>
<dbReference type="EMBL" id="BAAAMR010000101">
    <property type="protein sequence ID" value="GAA2161840.1"/>
    <property type="molecule type" value="Genomic_DNA"/>
</dbReference>
<dbReference type="Proteomes" id="UP001501020">
    <property type="component" value="Unassembled WGS sequence"/>
</dbReference>
<protein>
    <submittedName>
        <fullName evidence="1">Uncharacterized protein</fullName>
    </submittedName>
</protein>
<evidence type="ECO:0000313" key="1">
    <source>
        <dbReference type="EMBL" id="GAA2161840.1"/>
    </source>
</evidence>
<sequence>MSTVSEATGTFHLTHPRLHGPAERTVVQPWLTELTHATLNAYAEVPPALTVIEPLPAPAPAPVPAVPAARRVAGRRIALAA</sequence>
<reference evidence="1 2" key="1">
    <citation type="journal article" date="2019" name="Int. J. Syst. Evol. Microbiol.">
        <title>The Global Catalogue of Microorganisms (GCM) 10K type strain sequencing project: providing services to taxonomists for standard genome sequencing and annotation.</title>
        <authorList>
            <consortium name="The Broad Institute Genomics Platform"/>
            <consortium name="The Broad Institute Genome Sequencing Center for Infectious Disease"/>
            <person name="Wu L."/>
            <person name="Ma J."/>
        </authorList>
    </citation>
    <scope>NUCLEOTIDE SEQUENCE [LARGE SCALE GENOMIC DNA]</scope>
    <source>
        <strain evidence="1 2">JCM 13850</strain>
    </source>
</reference>
<proteinExistence type="predicted"/>
<gene>
    <name evidence="1" type="ORF">GCM10009727_76580</name>
</gene>
<keyword evidence="2" id="KW-1185">Reference proteome</keyword>